<dbReference type="PANTHER" id="PTHR48207:SF3">
    <property type="entry name" value="SUCCINATE--HYDROXYMETHYLGLUTARATE COA-TRANSFERASE"/>
    <property type="match status" value="1"/>
</dbReference>
<organism evidence="2 3">
    <name type="scientific">Cohaesibacter celericrescens</name>
    <dbReference type="NCBI Taxonomy" id="2067669"/>
    <lineage>
        <taxon>Bacteria</taxon>
        <taxon>Pseudomonadati</taxon>
        <taxon>Pseudomonadota</taxon>
        <taxon>Alphaproteobacteria</taxon>
        <taxon>Hyphomicrobiales</taxon>
        <taxon>Cohaesibacteraceae</taxon>
    </lineage>
</organism>
<proteinExistence type="predicted"/>
<dbReference type="Proteomes" id="UP000234881">
    <property type="component" value="Unassembled WGS sequence"/>
</dbReference>
<dbReference type="SUPFAM" id="SSF89796">
    <property type="entry name" value="CoA-transferase family III (CaiB/BaiF)"/>
    <property type="match status" value="1"/>
</dbReference>
<dbReference type="InterPro" id="IPR044855">
    <property type="entry name" value="CoA-Trfase_III_dom3_sf"/>
</dbReference>
<keyword evidence="3" id="KW-1185">Reference proteome</keyword>
<dbReference type="PANTHER" id="PTHR48207">
    <property type="entry name" value="SUCCINATE--HYDROXYMETHYLGLUTARATE COA-TRANSFERASE"/>
    <property type="match status" value="1"/>
</dbReference>
<evidence type="ECO:0000313" key="2">
    <source>
        <dbReference type="EMBL" id="PLW78020.1"/>
    </source>
</evidence>
<name>A0A2N5XU66_9HYPH</name>
<dbReference type="GO" id="GO:0008410">
    <property type="term" value="F:CoA-transferase activity"/>
    <property type="evidence" value="ECO:0007669"/>
    <property type="project" value="TreeGrafter"/>
</dbReference>
<dbReference type="Gene3D" id="3.30.1540.10">
    <property type="entry name" value="formyl-coa transferase, domain 3"/>
    <property type="match status" value="1"/>
</dbReference>
<dbReference type="EMBL" id="PKUQ01000011">
    <property type="protein sequence ID" value="PLW78020.1"/>
    <property type="molecule type" value="Genomic_DNA"/>
</dbReference>
<dbReference type="InterPro" id="IPR003673">
    <property type="entry name" value="CoA-Trfase_fam_III"/>
</dbReference>
<evidence type="ECO:0000256" key="1">
    <source>
        <dbReference type="ARBA" id="ARBA00022679"/>
    </source>
</evidence>
<dbReference type="RefSeq" id="WP_101532928.1">
    <property type="nucleotide sequence ID" value="NZ_PKUQ01000011.1"/>
</dbReference>
<dbReference type="AlphaFoldDB" id="A0A2N5XU66"/>
<accession>A0A2N5XU66</accession>
<keyword evidence="1 2" id="KW-0808">Transferase</keyword>
<comment type="caution">
    <text evidence="2">The sequence shown here is derived from an EMBL/GenBank/DDBJ whole genome shotgun (WGS) entry which is preliminary data.</text>
</comment>
<dbReference type="OrthoDB" id="9806585at2"/>
<evidence type="ECO:0000313" key="3">
    <source>
        <dbReference type="Proteomes" id="UP000234881"/>
    </source>
</evidence>
<sequence>MTGALSHIRVLDLSRILAGPWASQILGDMGADIIKIERPVTGDDTRGWGPPYLPAFEDSAQENTQPDAAYFACTNRNKRSLALDITAPEGQALVRELVKQSDVVLENFKVGGLAKYGLDYASLSAIKPDLVYCSITGFGQTGPDAHKAGYDFMIQAMGGLMSVTGQPQDTAGGGPIKVGVALADILTGLYATSAILAALAHRGETGKGQYIDLALLDVQVATLANQATNYLVSGKIPTQMGNAHPNLVPYQSFSASDGPFILAVGNDTQFAKFCAIAGLDNLPGDLRFKTNRARVENRDILSAKITAVTADKPVDHWLLACSGAGIPCGPINDIEQVFKEPQVQHRGMKVDLQRSDGASIPGVANPIKFSDTPVTYRTAPPKLGEHSRAILASELKLSEKEIDTLIQRQIIAN</sequence>
<protein>
    <submittedName>
        <fullName evidence="2">CoA transferase</fullName>
    </submittedName>
</protein>
<dbReference type="Gene3D" id="3.40.50.10540">
    <property type="entry name" value="Crotonobetainyl-coa:carnitine coa-transferase, domain 1"/>
    <property type="match status" value="1"/>
</dbReference>
<dbReference type="InterPro" id="IPR050483">
    <property type="entry name" value="CoA-transferase_III_domain"/>
</dbReference>
<dbReference type="InterPro" id="IPR023606">
    <property type="entry name" value="CoA-Trfase_III_dom_1_sf"/>
</dbReference>
<gene>
    <name evidence="2" type="ORF">C0081_06090</name>
</gene>
<reference evidence="2 3" key="1">
    <citation type="submission" date="2018-01" db="EMBL/GenBank/DDBJ databases">
        <title>The draft genome sequence of Cohaesibacter sp. H1304.</title>
        <authorList>
            <person name="Wang N.-N."/>
            <person name="Du Z.-J."/>
        </authorList>
    </citation>
    <scope>NUCLEOTIDE SEQUENCE [LARGE SCALE GENOMIC DNA]</scope>
    <source>
        <strain evidence="2 3">H1304</strain>
    </source>
</reference>
<dbReference type="Pfam" id="PF02515">
    <property type="entry name" value="CoA_transf_3"/>
    <property type="match status" value="1"/>
</dbReference>